<feature type="domain" description="Antirepressor protein C-terminal" evidence="1">
    <location>
        <begin position="118"/>
        <end position="211"/>
    </location>
</feature>
<organism evidence="2 3">
    <name type="scientific">Microbacterium dauci</name>
    <dbReference type="NCBI Taxonomy" id="3048008"/>
    <lineage>
        <taxon>Bacteria</taxon>
        <taxon>Bacillati</taxon>
        <taxon>Actinomycetota</taxon>
        <taxon>Actinomycetes</taxon>
        <taxon>Micrococcales</taxon>
        <taxon>Microbacteriaceae</taxon>
        <taxon>Microbacterium</taxon>
    </lineage>
</organism>
<dbReference type="Pfam" id="PF03374">
    <property type="entry name" value="ANT"/>
    <property type="match status" value="1"/>
</dbReference>
<dbReference type="RefSeq" id="WP_283714501.1">
    <property type="nucleotide sequence ID" value="NZ_JASJND010000001.1"/>
</dbReference>
<dbReference type="InterPro" id="IPR005039">
    <property type="entry name" value="Ant_C"/>
</dbReference>
<gene>
    <name evidence="2" type="ORF">QNI14_01950</name>
</gene>
<reference evidence="2 3" key="1">
    <citation type="submission" date="2023-05" db="EMBL/GenBank/DDBJ databases">
        <title>Microbacterium dauci sp.nov., Isolated from Carrot Rhizosphere Soil.</title>
        <authorList>
            <person name="Xiao Z."/>
            <person name="Zheng J."/>
        </authorList>
    </citation>
    <scope>NUCLEOTIDE SEQUENCE [LARGE SCALE GENOMIC DNA]</scope>
    <source>
        <strain evidence="2 3">LX3-4</strain>
    </source>
</reference>
<keyword evidence="3" id="KW-1185">Reference proteome</keyword>
<evidence type="ECO:0000313" key="2">
    <source>
        <dbReference type="EMBL" id="MDJ1113210.1"/>
    </source>
</evidence>
<protein>
    <submittedName>
        <fullName evidence="2">Phage antirepressor KilAC domain-containing protein</fullName>
    </submittedName>
</protein>
<comment type="caution">
    <text evidence="2">The sequence shown here is derived from an EMBL/GenBank/DDBJ whole genome shotgun (WGS) entry which is preliminary data.</text>
</comment>
<sequence>MTMVELQQPRTLIHRVDGRDLRVLVDRPYIYFARDDVETIATVPPWGTGDTLLTEADEHTIEISGVAYVPIDVALNRVRDDAKDRVKAHAFIAWVEEQRPTFTNPDILELAHQPASFASAYTVAGAAKALADELGIKLGRDRLFELMDSLGWIERNSETSNWMVTALPHNKDWLALRAITIGPRRTHAAGQQYLQIHVTQAGLVELARILRLQQPQPAPTPEPTPTLFD</sequence>
<accession>A0ABT6ZAN1</accession>
<evidence type="ECO:0000259" key="1">
    <source>
        <dbReference type="Pfam" id="PF03374"/>
    </source>
</evidence>
<evidence type="ECO:0000313" key="3">
    <source>
        <dbReference type="Proteomes" id="UP001321481"/>
    </source>
</evidence>
<name>A0ABT6ZAN1_9MICO</name>
<dbReference type="EMBL" id="JASJND010000001">
    <property type="protein sequence ID" value="MDJ1113210.1"/>
    <property type="molecule type" value="Genomic_DNA"/>
</dbReference>
<dbReference type="Proteomes" id="UP001321481">
    <property type="component" value="Unassembled WGS sequence"/>
</dbReference>
<proteinExistence type="predicted"/>